<evidence type="ECO:0000313" key="2">
    <source>
        <dbReference type="EMBL" id="MFD1585939.1"/>
    </source>
</evidence>
<dbReference type="EMBL" id="JBHUDJ010000001">
    <property type="protein sequence ID" value="MFD1585939.1"/>
    <property type="molecule type" value="Genomic_DNA"/>
</dbReference>
<feature type="transmembrane region" description="Helical" evidence="1">
    <location>
        <begin position="24"/>
        <end position="45"/>
    </location>
</feature>
<dbReference type="Proteomes" id="UP001597119">
    <property type="component" value="Unassembled WGS sequence"/>
</dbReference>
<keyword evidence="3" id="KW-1185">Reference proteome</keyword>
<reference evidence="2 3" key="1">
    <citation type="journal article" date="2019" name="Int. J. Syst. Evol. Microbiol.">
        <title>The Global Catalogue of Microorganisms (GCM) 10K type strain sequencing project: providing services to taxonomists for standard genome sequencing and annotation.</title>
        <authorList>
            <consortium name="The Broad Institute Genomics Platform"/>
            <consortium name="The Broad Institute Genome Sequencing Center for Infectious Disease"/>
            <person name="Wu L."/>
            <person name="Ma J."/>
        </authorList>
    </citation>
    <scope>NUCLEOTIDE SEQUENCE [LARGE SCALE GENOMIC DNA]</scope>
    <source>
        <strain evidence="2 3">CGMCC 1.12125</strain>
    </source>
</reference>
<proteinExistence type="predicted"/>
<keyword evidence="1" id="KW-0472">Membrane</keyword>
<accession>A0ABD6C7B9</accession>
<dbReference type="RefSeq" id="WP_247376834.1">
    <property type="nucleotide sequence ID" value="NZ_JALLGV010000003.1"/>
</dbReference>
<evidence type="ECO:0000256" key="1">
    <source>
        <dbReference type="SAM" id="Phobius"/>
    </source>
</evidence>
<keyword evidence="1" id="KW-0812">Transmembrane</keyword>
<feature type="transmembrane region" description="Helical" evidence="1">
    <location>
        <begin position="57"/>
        <end position="76"/>
    </location>
</feature>
<protein>
    <submittedName>
        <fullName evidence="2">Uncharacterized protein</fullName>
    </submittedName>
</protein>
<name>A0ABD6C7B9_9EURY</name>
<comment type="caution">
    <text evidence="2">The sequence shown here is derived from an EMBL/GenBank/DDBJ whole genome shotgun (WGS) entry which is preliminary data.</text>
</comment>
<organism evidence="2 3">
    <name type="scientific">Halorientalis brevis</name>
    <dbReference type="NCBI Taxonomy" id="1126241"/>
    <lineage>
        <taxon>Archaea</taxon>
        <taxon>Methanobacteriati</taxon>
        <taxon>Methanobacteriota</taxon>
        <taxon>Stenosarchaea group</taxon>
        <taxon>Halobacteria</taxon>
        <taxon>Halobacteriales</taxon>
        <taxon>Haloarculaceae</taxon>
        <taxon>Halorientalis</taxon>
    </lineage>
</organism>
<evidence type="ECO:0000313" key="3">
    <source>
        <dbReference type="Proteomes" id="UP001597119"/>
    </source>
</evidence>
<dbReference type="AlphaFoldDB" id="A0ABD6C7B9"/>
<keyword evidence="1" id="KW-1133">Transmembrane helix</keyword>
<gene>
    <name evidence="2" type="ORF">ACFR9U_03015</name>
</gene>
<sequence length="90" mass="9606">MVQIDSNNESQSTKAAVADAVRDAVPFLVITALWIVIMLAVYGLFLVTKPPNVDYDAWVHASVFAVPGIGFLGHVLQQALTGSHAGERAD</sequence>